<sequence>MEVLMSDGCGYGHGPNDVSPGMKIWELRDANRFVFSLNRDKMHFVNRNDAVKELREIHRHNYNRAKDHSGAAFVIPLCDHVVGLGKSEFGRNYLRQCRVEMEGKPGGEFDKVLYACHSIEIMFAPESLTDEDSMDQVIMENLCLKIESKFKTTPKCVSKSFKSSTRMLIELSKEIGPIFIVLDEMGVAFEKRGDSSQLIPCGRFLTFCNRILASWFLLKNVFFLVLGRAAFSSYVGQRPENAVVSVEASRHLFRRLPLRMLCANSIELILKHTLLTEECATTLAEYYKLDDSKIKAAADHLFCQTNGHPRTLMLALEKCKSYQDLMEYVGDFDVGNWDVFCQRVLGQKSTILELLEAASEGKSVNMARRITVQGRSMSYDEVAATVLMSWDGCIESATVHAIPSVHAFLSSFLMPFETFFQGSEQAFSNNTVELS</sequence>
<protein>
    <submittedName>
        <fullName evidence="1">Uncharacterized protein</fullName>
    </submittedName>
</protein>
<dbReference type="AlphaFoldDB" id="A0A7S0QIT7"/>
<organism evidence="1">
    <name type="scientific">Cryptomonas curvata</name>
    <dbReference type="NCBI Taxonomy" id="233186"/>
    <lineage>
        <taxon>Eukaryota</taxon>
        <taxon>Cryptophyceae</taxon>
        <taxon>Cryptomonadales</taxon>
        <taxon>Cryptomonadaceae</taxon>
        <taxon>Cryptomonas</taxon>
    </lineage>
</organism>
<proteinExistence type="predicted"/>
<gene>
    <name evidence="1" type="ORF">CCUR1050_LOCUS19093</name>
</gene>
<accession>A0A7S0QIT7</accession>
<evidence type="ECO:0000313" key="1">
    <source>
        <dbReference type="EMBL" id="CAD8641409.1"/>
    </source>
</evidence>
<reference evidence="1" key="1">
    <citation type="submission" date="2021-01" db="EMBL/GenBank/DDBJ databases">
        <authorList>
            <person name="Corre E."/>
            <person name="Pelletier E."/>
            <person name="Niang G."/>
            <person name="Scheremetjew M."/>
            <person name="Finn R."/>
            <person name="Kale V."/>
            <person name="Holt S."/>
            <person name="Cochrane G."/>
            <person name="Meng A."/>
            <person name="Brown T."/>
            <person name="Cohen L."/>
        </authorList>
    </citation>
    <scope>NUCLEOTIDE SEQUENCE</scope>
    <source>
        <strain evidence="1">CCAP979/52</strain>
    </source>
</reference>
<name>A0A7S0QIT7_9CRYP</name>
<dbReference type="EMBL" id="HBEZ01034604">
    <property type="protein sequence ID" value="CAD8641409.1"/>
    <property type="molecule type" value="Transcribed_RNA"/>
</dbReference>